<reference evidence="1 2" key="1">
    <citation type="submission" date="2018-02" db="EMBL/GenBank/DDBJ databases">
        <authorList>
            <person name="Cohen D.B."/>
            <person name="Kent A.D."/>
        </authorList>
    </citation>
    <scope>NUCLEOTIDE SEQUENCE [LARGE SCALE GENOMIC DNA]</scope>
    <source>
        <strain evidence="1">CIP109753</strain>
    </source>
</reference>
<dbReference type="RefSeq" id="WP_105195507.1">
    <property type="nucleotide sequence ID" value="NZ_OLKH01000064.1"/>
</dbReference>
<dbReference type="Proteomes" id="UP000238180">
    <property type="component" value="Unassembled WGS sequence"/>
</dbReference>
<organism evidence="1 2">
    <name type="scientific">Flavobacterium columnare</name>
    <dbReference type="NCBI Taxonomy" id="996"/>
    <lineage>
        <taxon>Bacteria</taxon>
        <taxon>Pseudomonadati</taxon>
        <taxon>Bacteroidota</taxon>
        <taxon>Flavobacteriia</taxon>
        <taxon>Flavobacteriales</taxon>
        <taxon>Flavobacteriaceae</taxon>
        <taxon>Flavobacterium</taxon>
    </lineage>
</organism>
<sequence>MAKGLSIKDVNITKFDTYHSRVKKNQFDAFLKGAQSAVQSRNLEDILMRLFSQFIKPSQINNIRDYIEDAEYVVTGNLLLQK</sequence>
<evidence type="ECO:0000313" key="1">
    <source>
        <dbReference type="EMBL" id="SPE76559.1"/>
    </source>
</evidence>
<dbReference type="AlphaFoldDB" id="A0A2N9P898"/>
<accession>A0A2N9P898</accession>
<evidence type="ECO:0000313" key="2">
    <source>
        <dbReference type="Proteomes" id="UP000238180"/>
    </source>
</evidence>
<gene>
    <name evidence="1" type="ORF">FLACOL_00541</name>
</gene>
<dbReference type="EMBL" id="OLKH01000064">
    <property type="protein sequence ID" value="SPE76559.1"/>
    <property type="molecule type" value="Genomic_DNA"/>
</dbReference>
<protein>
    <submittedName>
        <fullName evidence="1">Uncharacterized protein</fullName>
    </submittedName>
</protein>
<proteinExistence type="predicted"/>
<name>A0A2N9P898_9FLAO</name>